<proteinExistence type="inferred from homology"/>
<dbReference type="InterPro" id="IPR052038">
    <property type="entry name" value="Type-VII_TA_antitoxin"/>
</dbReference>
<protein>
    <submittedName>
        <fullName evidence="11">Nucleotidyltransferase family protein</fullName>
    </submittedName>
</protein>
<evidence type="ECO:0000313" key="11">
    <source>
        <dbReference type="EMBL" id="MBF8378469.1"/>
    </source>
</evidence>
<accession>A0ABS0F591</accession>
<dbReference type="Proteomes" id="UP000642910">
    <property type="component" value="Unassembled WGS sequence"/>
</dbReference>
<keyword evidence="5" id="KW-0479">Metal-binding</keyword>
<keyword evidence="3" id="KW-0808">Transferase</keyword>
<dbReference type="EMBL" id="JADPKZ010000045">
    <property type="protein sequence ID" value="MBF8378469.1"/>
    <property type="molecule type" value="Genomic_DNA"/>
</dbReference>
<organism evidence="11 12">
    <name type="scientific">Alicyclobacillus mali</name>
    <name type="common">ex Roth et al. 2021</name>
    <dbReference type="NCBI Taxonomy" id="1123961"/>
    <lineage>
        <taxon>Bacteria</taxon>
        <taxon>Bacillati</taxon>
        <taxon>Bacillota</taxon>
        <taxon>Bacilli</taxon>
        <taxon>Bacillales</taxon>
        <taxon>Alicyclobacillaceae</taxon>
        <taxon>Alicyclobacillus</taxon>
    </lineage>
</organism>
<evidence type="ECO:0000256" key="1">
    <source>
        <dbReference type="ARBA" id="ARBA00001946"/>
    </source>
</evidence>
<dbReference type="Gene3D" id="3.30.460.10">
    <property type="entry name" value="Beta Polymerase, domain 2"/>
    <property type="match status" value="1"/>
</dbReference>
<evidence type="ECO:0000256" key="2">
    <source>
        <dbReference type="ARBA" id="ARBA00022649"/>
    </source>
</evidence>
<keyword evidence="12" id="KW-1185">Reference proteome</keyword>
<evidence type="ECO:0000256" key="7">
    <source>
        <dbReference type="ARBA" id="ARBA00022840"/>
    </source>
</evidence>
<dbReference type="CDD" id="cd05403">
    <property type="entry name" value="NT_KNTase_like"/>
    <property type="match status" value="1"/>
</dbReference>
<evidence type="ECO:0000256" key="3">
    <source>
        <dbReference type="ARBA" id="ARBA00022679"/>
    </source>
</evidence>
<dbReference type="InterPro" id="IPR043519">
    <property type="entry name" value="NT_sf"/>
</dbReference>
<keyword evidence="8" id="KW-0460">Magnesium</keyword>
<evidence type="ECO:0000256" key="8">
    <source>
        <dbReference type="ARBA" id="ARBA00022842"/>
    </source>
</evidence>
<keyword evidence="4" id="KW-0548">Nucleotidyltransferase</keyword>
<dbReference type="PANTHER" id="PTHR33571">
    <property type="entry name" value="SSL8005 PROTEIN"/>
    <property type="match status" value="1"/>
</dbReference>
<comment type="cofactor">
    <cofactor evidence="1">
        <name>Mg(2+)</name>
        <dbReference type="ChEBI" id="CHEBI:18420"/>
    </cofactor>
</comment>
<keyword evidence="6" id="KW-0547">Nucleotide-binding</keyword>
<dbReference type="Pfam" id="PF01909">
    <property type="entry name" value="NTP_transf_2"/>
    <property type="match status" value="1"/>
</dbReference>
<reference evidence="11 12" key="1">
    <citation type="submission" date="2020-11" db="EMBL/GenBank/DDBJ databases">
        <title>Genomic insight of Alicyclobacillus mali FL 18 reveals a new arsenic-resistant strain, with potential in environmental biotechnology.</title>
        <authorList>
            <person name="Fiorentino G."/>
            <person name="Gallo G."/>
            <person name="Aulitto M."/>
        </authorList>
    </citation>
    <scope>NUCLEOTIDE SEQUENCE [LARGE SCALE GENOMIC DNA]</scope>
    <source>
        <strain evidence="11 12">FL 18</strain>
    </source>
</reference>
<dbReference type="InterPro" id="IPR002934">
    <property type="entry name" value="Polymerase_NTP_transf_dom"/>
</dbReference>
<feature type="domain" description="Polymerase nucleotidyl transferase" evidence="10">
    <location>
        <begin position="14"/>
        <end position="84"/>
    </location>
</feature>
<comment type="caution">
    <text evidence="11">The sequence shown here is derived from an EMBL/GenBank/DDBJ whole genome shotgun (WGS) entry which is preliminary data.</text>
</comment>
<dbReference type="SUPFAM" id="SSF81301">
    <property type="entry name" value="Nucleotidyltransferase"/>
    <property type="match status" value="1"/>
</dbReference>
<keyword evidence="2" id="KW-1277">Toxin-antitoxin system</keyword>
<evidence type="ECO:0000256" key="4">
    <source>
        <dbReference type="ARBA" id="ARBA00022695"/>
    </source>
</evidence>
<sequence length="96" mass="11020">MWTMEKLRPLKDTILEIARRHRVQNLWVFGSVARGEADEYSDVDFLAEFQEGATLLDLSGLCEELSELLGCDVHVVSKRSFSECELQDVMREARSL</sequence>
<evidence type="ECO:0000256" key="5">
    <source>
        <dbReference type="ARBA" id="ARBA00022723"/>
    </source>
</evidence>
<name>A0ABS0F591_9BACL</name>
<evidence type="ECO:0000313" key="12">
    <source>
        <dbReference type="Proteomes" id="UP000642910"/>
    </source>
</evidence>
<evidence type="ECO:0000256" key="6">
    <source>
        <dbReference type="ARBA" id="ARBA00022741"/>
    </source>
</evidence>
<gene>
    <name evidence="11" type="ORF">IW967_11450</name>
</gene>
<evidence type="ECO:0000259" key="10">
    <source>
        <dbReference type="Pfam" id="PF01909"/>
    </source>
</evidence>
<evidence type="ECO:0000256" key="9">
    <source>
        <dbReference type="ARBA" id="ARBA00038276"/>
    </source>
</evidence>
<dbReference type="PANTHER" id="PTHR33571:SF12">
    <property type="entry name" value="BSL3053 PROTEIN"/>
    <property type="match status" value="1"/>
</dbReference>
<comment type="similarity">
    <text evidence="9">Belongs to the MntA antitoxin family.</text>
</comment>
<keyword evidence="7" id="KW-0067">ATP-binding</keyword>